<dbReference type="GO" id="GO:0000110">
    <property type="term" value="C:nucleotide-excision repair factor 1 complex"/>
    <property type="evidence" value="ECO:0007669"/>
    <property type="project" value="TreeGrafter"/>
</dbReference>
<feature type="compositionally biased region" description="Low complexity" evidence="11">
    <location>
        <begin position="7"/>
        <end position="21"/>
    </location>
</feature>
<keyword evidence="14" id="KW-1185">Reference proteome</keyword>
<protein>
    <recommendedName>
        <fullName evidence="10">DNA repair endonuclease XPF</fullName>
    </recommendedName>
</protein>
<dbReference type="InterPro" id="IPR047520">
    <property type="entry name" value="XPF_nuclease"/>
</dbReference>
<dbReference type="NCBIfam" id="TIGR00596">
    <property type="entry name" value="rad1"/>
    <property type="match status" value="1"/>
</dbReference>
<evidence type="ECO:0000256" key="11">
    <source>
        <dbReference type="SAM" id="MobiDB-lite"/>
    </source>
</evidence>
<dbReference type="InterPro" id="IPR006167">
    <property type="entry name" value="XPF"/>
</dbReference>
<comment type="caution">
    <text evidence="13">The sequence shown here is derived from an EMBL/GenBank/DDBJ whole genome shotgun (WGS) entry which is preliminary data.</text>
</comment>
<dbReference type="Proteomes" id="UP001200034">
    <property type="component" value="Unassembled WGS sequence"/>
</dbReference>
<dbReference type="InterPro" id="IPR010994">
    <property type="entry name" value="RuvA_2-like"/>
</dbReference>
<gene>
    <name evidence="13" type="ORF">KR093_010220</name>
</gene>
<dbReference type="InterPro" id="IPR011335">
    <property type="entry name" value="Restrct_endonuc-II-like"/>
</dbReference>
<dbReference type="Pfam" id="PF02732">
    <property type="entry name" value="ERCC4"/>
    <property type="match status" value="1"/>
</dbReference>
<feature type="compositionally biased region" description="Basic and acidic residues" evidence="11">
    <location>
        <begin position="450"/>
        <end position="459"/>
    </location>
</feature>
<evidence type="ECO:0000256" key="9">
    <source>
        <dbReference type="ARBA" id="ARBA00023242"/>
    </source>
</evidence>
<reference evidence="13" key="1">
    <citation type="journal article" date="2021" name="Mol. Ecol. Resour.">
        <title>Phylogenomic analyses of the genus Drosophila reveals genomic signals of climate adaptation.</title>
        <authorList>
            <person name="Li F."/>
            <person name="Rane R.V."/>
            <person name="Luria V."/>
            <person name="Xiong Z."/>
            <person name="Chen J."/>
            <person name="Li Z."/>
            <person name="Catullo R.A."/>
            <person name="Griffin P.C."/>
            <person name="Schiffer M."/>
            <person name="Pearce S."/>
            <person name="Lee S.F."/>
            <person name="McElroy K."/>
            <person name="Stocker A."/>
            <person name="Shirriffs J."/>
            <person name="Cockerell F."/>
            <person name="Coppin C."/>
            <person name="Sgro C.M."/>
            <person name="Karger A."/>
            <person name="Cain J.W."/>
            <person name="Weber J.A."/>
            <person name="Santpere G."/>
            <person name="Kirschner M.W."/>
            <person name="Hoffmann A.A."/>
            <person name="Oakeshott J.G."/>
            <person name="Zhang G."/>
        </authorList>
    </citation>
    <scope>NUCLEOTIDE SEQUENCE</scope>
    <source>
        <strain evidence="13">BGI-SZ-2011g</strain>
    </source>
</reference>
<keyword evidence="7" id="KW-0238">DNA-binding</keyword>
<dbReference type="InterPro" id="IPR006166">
    <property type="entry name" value="ERCC4_domain"/>
</dbReference>
<dbReference type="GO" id="GO:0003697">
    <property type="term" value="F:single-stranded DNA binding"/>
    <property type="evidence" value="ECO:0007669"/>
    <property type="project" value="InterPro"/>
</dbReference>
<feature type="region of interest" description="Disordered" evidence="11">
    <location>
        <begin position="955"/>
        <end position="974"/>
    </location>
</feature>
<comment type="similarity">
    <text evidence="2">Belongs to the XPF family.</text>
</comment>
<name>A0AAD4PQP9_9MUSC</name>
<organism evidence="13 14">
    <name type="scientific">Drosophila rubida</name>
    <dbReference type="NCBI Taxonomy" id="30044"/>
    <lineage>
        <taxon>Eukaryota</taxon>
        <taxon>Metazoa</taxon>
        <taxon>Ecdysozoa</taxon>
        <taxon>Arthropoda</taxon>
        <taxon>Hexapoda</taxon>
        <taxon>Insecta</taxon>
        <taxon>Pterygota</taxon>
        <taxon>Neoptera</taxon>
        <taxon>Endopterygota</taxon>
        <taxon>Diptera</taxon>
        <taxon>Brachycera</taxon>
        <taxon>Muscomorpha</taxon>
        <taxon>Ephydroidea</taxon>
        <taxon>Drosophilidae</taxon>
        <taxon>Drosophila</taxon>
    </lineage>
</organism>
<dbReference type="GO" id="GO:0000014">
    <property type="term" value="F:single-stranded DNA endodeoxyribonuclease activity"/>
    <property type="evidence" value="ECO:0007669"/>
    <property type="project" value="TreeGrafter"/>
</dbReference>
<dbReference type="GO" id="GO:1901255">
    <property type="term" value="P:nucleotide-excision repair involved in interstrand cross-link repair"/>
    <property type="evidence" value="ECO:0007669"/>
    <property type="project" value="TreeGrafter"/>
</dbReference>
<feature type="region of interest" description="Disordered" evidence="11">
    <location>
        <begin position="450"/>
        <end position="487"/>
    </location>
</feature>
<evidence type="ECO:0000313" key="13">
    <source>
        <dbReference type="EMBL" id="KAH8387896.1"/>
    </source>
</evidence>
<dbReference type="SUPFAM" id="SSF52980">
    <property type="entry name" value="Restriction endonuclease-like"/>
    <property type="match status" value="1"/>
</dbReference>
<dbReference type="GO" id="GO:0003684">
    <property type="term" value="F:damaged DNA binding"/>
    <property type="evidence" value="ECO:0007669"/>
    <property type="project" value="TreeGrafter"/>
</dbReference>
<accession>A0AAD4PQP9</accession>
<feature type="region of interest" description="Disordered" evidence="11">
    <location>
        <begin position="1"/>
        <end position="25"/>
    </location>
</feature>
<dbReference type="GO" id="GO:0000724">
    <property type="term" value="P:double-strand break repair via homologous recombination"/>
    <property type="evidence" value="ECO:0007669"/>
    <property type="project" value="TreeGrafter"/>
</dbReference>
<evidence type="ECO:0000256" key="8">
    <source>
        <dbReference type="ARBA" id="ARBA00023204"/>
    </source>
</evidence>
<evidence type="ECO:0000256" key="3">
    <source>
        <dbReference type="ARBA" id="ARBA00022722"/>
    </source>
</evidence>
<dbReference type="CDD" id="cd20078">
    <property type="entry name" value="XPF_nuclease_XPF_euk"/>
    <property type="match status" value="1"/>
</dbReference>
<evidence type="ECO:0000256" key="1">
    <source>
        <dbReference type="ARBA" id="ARBA00004123"/>
    </source>
</evidence>
<keyword evidence="8" id="KW-0234">DNA repair</keyword>
<feature type="domain" description="ERCC4" evidence="12">
    <location>
        <begin position="706"/>
        <end position="786"/>
    </location>
</feature>
<evidence type="ECO:0000256" key="6">
    <source>
        <dbReference type="ARBA" id="ARBA00022801"/>
    </source>
</evidence>
<keyword evidence="5" id="KW-0227">DNA damage</keyword>
<comment type="subcellular location">
    <subcellularLocation>
        <location evidence="1">Nucleus</location>
    </subcellularLocation>
</comment>
<sequence>MSDNETETAPGEAAAETTTEAQPNETLTDEDLANLVTAEEYLQRQDVVLLEYEKQMFLDMIHQDGLLVCAKGLSYERVLLNLLKVYSDAGNLLLVINSSDCDEQYYKSQLEAKYVHEVANTATERERVYLEGGIQFISTRILVVDLLKQRIPIELITGIVVLRAHSIVESCQEAFALRLYRQRNKTGFIKAFSSSPESFTIGYAHIERTMRNLFVKQLYIWPRFHATVRAALQSWQTQTIELHVPLTPRITSIQTHILDIMNFLVREIKRINRTVDMEAITVENCVTKKFHKILQAQLDCIWHQLNSQTKLIVADLKILRSLMISTMYHDAVSAYALIKRYRGTEYAISNSGWTLLDAAEQIFMLSKQRVYNAQNEFEPEPCPKWQPLSELLTTDIPEDTRRRRGADHLEPPKVLILCQDARTCYQLKQYLTQGGARFLLQQAMRHEVQVGKPSERFARDTQATAMADESDRRQPKAAPAKPKSVDNLEDTAHTQLNELAQLLSDADADADVEAQLQEESYMLTMTQAPSIAADDPNASIFEVIPELEQFDVSAALAAHRQPCICLQTFKTERDGAMALDQMLAQLQPHYVIMYNTNVTAIRQLEVFEARRRRPPADRMKIYFLIHARTVEEQSYLTSLRREKSAFELIIDTKSKMVIPEYQDGKSDEAFVLYKSYEHETDSAANAQTRQGAATGAALAAAPITPKVIVDMREFRSDLPCLIHKRGLEVLPVTITIGDYILTPDVCVERKSISDLIGSLNSGRLYNQCVQMQRYYAKPILLIEFDQNRPFHLQGKFMLSQQTTATNADIMQKLQLLTLHFPKLRLIWSPSPYATAQLFEELKLGKPEPDAQTAAALGSEEAAGGAAAGEQLQFNNAIHDFLLRLPGIQTRNVHGLLRRGGSLRELLKCTQAELADLLQSQESGKLLWDILHVAHLPEKDEVAGSTALLAASKQFGSGSHNRFRKAAGESRRGRR</sequence>
<dbReference type="SMART" id="SM00891">
    <property type="entry name" value="ERCC4"/>
    <property type="match status" value="1"/>
</dbReference>
<dbReference type="GO" id="GO:0000712">
    <property type="term" value="P:resolution of meiotic recombination intermediates"/>
    <property type="evidence" value="ECO:0007669"/>
    <property type="project" value="TreeGrafter"/>
</dbReference>
<feature type="compositionally biased region" description="Basic and acidic residues" evidence="11">
    <location>
        <begin position="965"/>
        <end position="974"/>
    </location>
</feature>
<dbReference type="FunFam" id="3.40.50.10130:FF:000002">
    <property type="entry name" value="DNA repair endonuclease XPF"/>
    <property type="match status" value="1"/>
</dbReference>
<dbReference type="PANTHER" id="PTHR10150:SF0">
    <property type="entry name" value="DNA REPAIR ENDONUCLEASE XPF"/>
    <property type="match status" value="1"/>
</dbReference>
<evidence type="ECO:0000256" key="10">
    <source>
        <dbReference type="ARBA" id="ARBA00072370"/>
    </source>
</evidence>
<dbReference type="Gene3D" id="3.40.50.10130">
    <property type="match status" value="1"/>
</dbReference>
<evidence type="ECO:0000256" key="4">
    <source>
        <dbReference type="ARBA" id="ARBA00022759"/>
    </source>
</evidence>
<evidence type="ECO:0000256" key="2">
    <source>
        <dbReference type="ARBA" id="ARBA00010015"/>
    </source>
</evidence>
<proteinExistence type="inferred from homology"/>
<evidence type="ECO:0000256" key="7">
    <source>
        <dbReference type="ARBA" id="ARBA00023125"/>
    </source>
</evidence>
<keyword evidence="3" id="KW-0540">Nuclease</keyword>
<keyword evidence="6" id="KW-0378">Hydrolase</keyword>
<evidence type="ECO:0000313" key="14">
    <source>
        <dbReference type="Proteomes" id="UP001200034"/>
    </source>
</evidence>
<keyword evidence="4" id="KW-0255">Endonuclease</keyword>
<dbReference type="EMBL" id="JAJJHW010000095">
    <property type="protein sequence ID" value="KAH8387896.1"/>
    <property type="molecule type" value="Genomic_DNA"/>
</dbReference>
<evidence type="ECO:0000256" key="5">
    <source>
        <dbReference type="ARBA" id="ARBA00022763"/>
    </source>
</evidence>
<keyword evidence="9" id="KW-0539">Nucleus</keyword>
<dbReference type="AlphaFoldDB" id="A0AAD4PQP9"/>
<dbReference type="Gene3D" id="1.10.150.20">
    <property type="entry name" value="5' to 3' exonuclease, C-terminal subdomain"/>
    <property type="match status" value="1"/>
</dbReference>
<dbReference type="SUPFAM" id="SSF47781">
    <property type="entry name" value="RuvA domain 2-like"/>
    <property type="match status" value="1"/>
</dbReference>
<dbReference type="PANTHER" id="PTHR10150">
    <property type="entry name" value="DNA REPAIR ENDONUCLEASE XPF"/>
    <property type="match status" value="1"/>
</dbReference>
<evidence type="ECO:0000259" key="12">
    <source>
        <dbReference type="SMART" id="SM00891"/>
    </source>
</evidence>